<dbReference type="Gene3D" id="3.30.450.20">
    <property type="entry name" value="PAS domain"/>
    <property type="match status" value="4"/>
</dbReference>
<feature type="domain" description="PAC" evidence="18">
    <location>
        <begin position="257"/>
        <end position="309"/>
    </location>
</feature>
<evidence type="ECO:0000256" key="13">
    <source>
        <dbReference type="ARBA" id="ARBA00022840"/>
    </source>
</evidence>
<evidence type="ECO:0000256" key="3">
    <source>
        <dbReference type="ARBA" id="ARBA00021740"/>
    </source>
</evidence>
<keyword evidence="9" id="KW-0808">Transferase</keyword>
<dbReference type="PROSITE" id="PS50113">
    <property type="entry name" value="PAC"/>
    <property type="match status" value="4"/>
</dbReference>
<dbReference type="Pfam" id="PF01590">
    <property type="entry name" value="GAF"/>
    <property type="match status" value="1"/>
</dbReference>
<evidence type="ECO:0000256" key="16">
    <source>
        <dbReference type="ARBA" id="ARBA00023170"/>
    </source>
</evidence>
<dbReference type="InterPro" id="IPR001610">
    <property type="entry name" value="PAC"/>
</dbReference>
<keyword evidence="7" id="KW-0285">Flavoprotein</keyword>
<reference evidence="19" key="1">
    <citation type="journal article" date="2016" name="Front. Microbiol.">
        <title>Genome Sequence of the Piezophilic, Mesophilic Sulfate-Reducing Bacterium Desulfovibrio indicus J2T.</title>
        <authorList>
            <person name="Cao J."/>
            <person name="Maignien L."/>
            <person name="Shao Z."/>
            <person name="Alain K."/>
            <person name="Jebbar M."/>
        </authorList>
    </citation>
    <scope>NUCLEOTIDE SEQUENCE</scope>
    <source>
        <strain evidence="19">DSM 16372</strain>
    </source>
</reference>
<evidence type="ECO:0000256" key="10">
    <source>
        <dbReference type="ARBA" id="ARBA00022737"/>
    </source>
</evidence>
<gene>
    <name evidence="19" type="ORF">BHAOGJBA_4542</name>
</gene>
<evidence type="ECO:0000256" key="14">
    <source>
        <dbReference type="ARBA" id="ARBA00022991"/>
    </source>
</evidence>
<dbReference type="Pfam" id="PF07536">
    <property type="entry name" value="HWE_HK"/>
    <property type="match status" value="1"/>
</dbReference>
<dbReference type="InterPro" id="IPR029016">
    <property type="entry name" value="GAF-like_dom_sf"/>
</dbReference>
<evidence type="ECO:0000256" key="6">
    <source>
        <dbReference type="ARBA" id="ARBA00022606"/>
    </source>
</evidence>
<evidence type="ECO:0000256" key="1">
    <source>
        <dbReference type="ARBA" id="ARBA00000085"/>
    </source>
</evidence>
<keyword evidence="11" id="KW-0547">Nucleotide-binding</keyword>
<keyword evidence="16" id="KW-0675">Receptor</keyword>
<evidence type="ECO:0000256" key="9">
    <source>
        <dbReference type="ARBA" id="ARBA00022679"/>
    </source>
</evidence>
<evidence type="ECO:0000313" key="20">
    <source>
        <dbReference type="Proteomes" id="UP001055247"/>
    </source>
</evidence>
<dbReference type="EC" id="2.7.13.3" evidence="2"/>
<keyword evidence="14" id="KW-0157">Chromophore</keyword>
<comment type="catalytic activity">
    <reaction evidence="1">
        <text>ATP + protein L-histidine = ADP + protein N-phospho-L-histidine.</text>
        <dbReference type="EC" id="2.7.13.3"/>
    </reaction>
</comment>
<evidence type="ECO:0000256" key="7">
    <source>
        <dbReference type="ARBA" id="ARBA00022630"/>
    </source>
</evidence>
<evidence type="ECO:0000256" key="11">
    <source>
        <dbReference type="ARBA" id="ARBA00022741"/>
    </source>
</evidence>
<dbReference type="SMART" id="SM00086">
    <property type="entry name" value="PAC"/>
    <property type="match status" value="4"/>
</dbReference>
<dbReference type="SMART" id="SM00911">
    <property type="entry name" value="HWE_HK"/>
    <property type="match status" value="1"/>
</dbReference>
<reference evidence="19" key="2">
    <citation type="submission" date="2021-08" db="EMBL/GenBank/DDBJ databases">
        <authorList>
            <person name="Tani A."/>
            <person name="Ola A."/>
            <person name="Ogura Y."/>
            <person name="Katsura K."/>
            <person name="Hayashi T."/>
        </authorList>
    </citation>
    <scope>NUCLEOTIDE SEQUENCE</scope>
    <source>
        <strain evidence="19">DSM 16372</strain>
    </source>
</reference>
<dbReference type="GO" id="GO:0005524">
    <property type="term" value="F:ATP binding"/>
    <property type="evidence" value="ECO:0007669"/>
    <property type="project" value="UniProtKB-KW"/>
</dbReference>
<dbReference type="CDD" id="cd00130">
    <property type="entry name" value="PAS"/>
    <property type="match status" value="4"/>
</dbReference>
<dbReference type="Gene3D" id="3.30.450.40">
    <property type="match status" value="1"/>
</dbReference>
<organism evidence="19 20">
    <name type="scientific">Methylobacterium hispanicum</name>
    <dbReference type="NCBI Taxonomy" id="270350"/>
    <lineage>
        <taxon>Bacteria</taxon>
        <taxon>Pseudomonadati</taxon>
        <taxon>Pseudomonadota</taxon>
        <taxon>Alphaproteobacteria</taxon>
        <taxon>Hyphomicrobiales</taxon>
        <taxon>Methylobacteriaceae</taxon>
        <taxon>Methylobacterium</taxon>
    </lineage>
</organism>
<feature type="domain" description="PAS" evidence="17">
    <location>
        <begin position="182"/>
        <end position="255"/>
    </location>
</feature>
<accession>A0AAV4ZRV5</accession>
<dbReference type="InterPro" id="IPR035965">
    <property type="entry name" value="PAS-like_dom_sf"/>
</dbReference>
<evidence type="ECO:0000256" key="5">
    <source>
        <dbReference type="ARBA" id="ARBA00022553"/>
    </source>
</evidence>
<comment type="caution">
    <text evidence="19">The sequence shown here is derived from an EMBL/GenBank/DDBJ whole genome shotgun (WGS) entry which is preliminary data.</text>
</comment>
<protein>
    <recommendedName>
        <fullName evidence="3">Blue-light-activated histidine kinase</fullName>
        <ecNumber evidence="2">2.7.13.3</ecNumber>
    </recommendedName>
</protein>
<keyword evidence="6" id="KW-0716">Sensory transduction</keyword>
<dbReference type="PANTHER" id="PTHR41523">
    <property type="entry name" value="TWO-COMPONENT SYSTEM SENSOR PROTEIN"/>
    <property type="match status" value="1"/>
</dbReference>
<dbReference type="PANTHER" id="PTHR41523:SF7">
    <property type="entry name" value="HISTIDINE KINASE"/>
    <property type="match status" value="1"/>
</dbReference>
<keyword evidence="4" id="KW-0600">Photoreceptor protein</keyword>
<dbReference type="SUPFAM" id="SSF55781">
    <property type="entry name" value="GAF domain-like"/>
    <property type="match status" value="1"/>
</dbReference>
<dbReference type="InterPro" id="IPR000700">
    <property type="entry name" value="PAS-assoc_C"/>
</dbReference>
<dbReference type="InterPro" id="IPR011102">
    <property type="entry name" value="Sig_transdc_His_kinase_HWE"/>
</dbReference>
<dbReference type="EMBL" id="BPQO01000023">
    <property type="protein sequence ID" value="GJD90998.1"/>
    <property type="molecule type" value="Genomic_DNA"/>
</dbReference>
<keyword evidence="8" id="KW-0288">FMN</keyword>
<keyword evidence="12" id="KW-0418">Kinase</keyword>
<feature type="domain" description="PAS" evidence="17">
    <location>
        <begin position="310"/>
        <end position="380"/>
    </location>
</feature>
<keyword evidence="13" id="KW-0067">ATP-binding</keyword>
<dbReference type="SMART" id="SM00091">
    <property type="entry name" value="PAS"/>
    <property type="match status" value="4"/>
</dbReference>
<dbReference type="GO" id="GO:0009881">
    <property type="term" value="F:photoreceptor activity"/>
    <property type="evidence" value="ECO:0007669"/>
    <property type="project" value="UniProtKB-KW"/>
</dbReference>
<evidence type="ECO:0000256" key="8">
    <source>
        <dbReference type="ARBA" id="ARBA00022643"/>
    </source>
</evidence>
<dbReference type="NCBIfam" id="TIGR00229">
    <property type="entry name" value="sensory_box"/>
    <property type="match status" value="4"/>
</dbReference>
<dbReference type="FunFam" id="3.30.450.20:FF:000099">
    <property type="entry name" value="Sensory box sensor histidine kinase"/>
    <property type="match status" value="1"/>
</dbReference>
<feature type="domain" description="PAC" evidence="18">
    <location>
        <begin position="383"/>
        <end position="436"/>
    </location>
</feature>
<feature type="domain" description="PAC" evidence="18">
    <location>
        <begin position="513"/>
        <end position="565"/>
    </location>
</feature>
<evidence type="ECO:0000256" key="15">
    <source>
        <dbReference type="ARBA" id="ARBA00023026"/>
    </source>
</evidence>
<dbReference type="PROSITE" id="PS50112">
    <property type="entry name" value="PAS"/>
    <property type="match status" value="4"/>
</dbReference>
<dbReference type="AlphaFoldDB" id="A0AAV4ZRV5"/>
<feature type="domain" description="PAS" evidence="17">
    <location>
        <begin position="566"/>
        <end position="638"/>
    </location>
</feature>
<dbReference type="GO" id="GO:0004673">
    <property type="term" value="F:protein histidine kinase activity"/>
    <property type="evidence" value="ECO:0007669"/>
    <property type="project" value="UniProtKB-EC"/>
</dbReference>
<sequence>MEQNTVPGRDHAMGQPSQTTNEFARLQALAGYDILDTPREREFDDVADLAAEICGTAIAVVNFIGDGRQFFKAEVGLGVRETPLETSFCRQAILQSDFLYVPDAARDPRFACNPLVTGEPGLRFYAGALLKTEDGHPVGTVCVLDTRPRELTERQQAGLRRLARQTMALLEARRNARAQQIQKELQERILDSATDYAIIAMNRSGRVTRWSAGAERVLGWREEEMLGDPAHVFFTPEDREAGQPEIEMELALKEGFAPDERWHLRKGGERFWANGELMPLKGADGTVQGFVKILRDRTRQRAEAAERSASELRFRSLVEVSPQVVWFGNAAGDITYCNPTWYAYTGLTPGDTGGDGWAGVIHPEHREQVLGVWKQAVATQGPYEVEIPFRRASDGAYRWFLARGKPVRGEGGRVESWIGIAIDIHDRRQAEDDLRQAREQLRLAVDATGTGVFDYDLVADELKWDARILSFYGLPPDAPVDLNVHLARVHPDDLARADEAVRAAVDPDGDGVYDVTYRTVAPEDGTERWVSAKGQTLFDDGRPVRLIGFARDVTEGRRAEQVLRETEERYRLVSRATNDAIWDWNLAANHLLWNEALQTAHGHRPEDVEPTGDWWIGHIHPEDRARIHATIHAVIDGTGTVWTDEYRFLRADGSYADILDRGYVIRGEGGRAVRMIGAMFDITERKRAEERQRLLAGELQHRVKNTLALVQAIASQTLRGANDVNEMREAFAARLISLGRAHDILTQANWTEAPIGEVAEGALSVHRQAEASRIRISGPNVLLSAKTALSLALALHELATNAAKYGALSNEGGMVDLRWLVVHAGDGPRFCLTWSEQGGPPILSPPVRRGFGSRLIERSFAAEVGGEVRLTYAPTGIVCRLEAPLASMQERRDEAVA</sequence>
<keyword evidence="20" id="KW-1185">Reference proteome</keyword>
<proteinExistence type="predicted"/>
<dbReference type="Pfam" id="PF08447">
    <property type="entry name" value="PAS_3"/>
    <property type="match status" value="3"/>
</dbReference>
<dbReference type="InterPro" id="IPR036890">
    <property type="entry name" value="HATPase_C_sf"/>
</dbReference>
<feature type="domain" description="PAC" evidence="18">
    <location>
        <begin position="642"/>
        <end position="694"/>
    </location>
</feature>
<evidence type="ECO:0000259" key="17">
    <source>
        <dbReference type="PROSITE" id="PS50112"/>
    </source>
</evidence>
<dbReference type="InterPro" id="IPR003018">
    <property type="entry name" value="GAF"/>
</dbReference>
<evidence type="ECO:0000256" key="4">
    <source>
        <dbReference type="ARBA" id="ARBA00022543"/>
    </source>
</evidence>
<dbReference type="Proteomes" id="UP001055247">
    <property type="component" value="Unassembled WGS sequence"/>
</dbReference>
<keyword evidence="10" id="KW-0677">Repeat</keyword>
<dbReference type="Pfam" id="PF13426">
    <property type="entry name" value="PAS_9"/>
    <property type="match status" value="1"/>
</dbReference>
<name>A0AAV4ZRV5_9HYPH</name>
<evidence type="ECO:0000313" key="19">
    <source>
        <dbReference type="EMBL" id="GJD90998.1"/>
    </source>
</evidence>
<dbReference type="Gene3D" id="2.10.70.100">
    <property type="match status" value="1"/>
</dbReference>
<evidence type="ECO:0000259" key="18">
    <source>
        <dbReference type="PROSITE" id="PS50113"/>
    </source>
</evidence>
<evidence type="ECO:0000256" key="12">
    <source>
        <dbReference type="ARBA" id="ARBA00022777"/>
    </source>
</evidence>
<feature type="domain" description="PAS" evidence="17">
    <location>
        <begin position="437"/>
        <end position="508"/>
    </location>
</feature>
<evidence type="ECO:0000256" key="2">
    <source>
        <dbReference type="ARBA" id="ARBA00012438"/>
    </source>
</evidence>
<keyword evidence="5" id="KW-0597">Phosphoprotein</keyword>
<keyword evidence="15" id="KW-0843">Virulence</keyword>
<dbReference type="InterPro" id="IPR000014">
    <property type="entry name" value="PAS"/>
</dbReference>
<dbReference type="InterPro" id="IPR013655">
    <property type="entry name" value="PAS_fold_3"/>
</dbReference>
<dbReference type="SUPFAM" id="SSF55785">
    <property type="entry name" value="PYP-like sensor domain (PAS domain)"/>
    <property type="match status" value="4"/>
</dbReference>
<dbReference type="Gene3D" id="3.30.565.10">
    <property type="entry name" value="Histidine kinase-like ATPase, C-terminal domain"/>
    <property type="match status" value="1"/>
</dbReference>